<organism evidence="1 2">
    <name type="scientific">Brevibacterium sandarakinum</name>
    <dbReference type="NCBI Taxonomy" id="629680"/>
    <lineage>
        <taxon>Bacteria</taxon>
        <taxon>Bacillati</taxon>
        <taxon>Actinomycetota</taxon>
        <taxon>Actinomycetes</taxon>
        <taxon>Micrococcales</taxon>
        <taxon>Brevibacteriaceae</taxon>
        <taxon>Brevibacterium</taxon>
    </lineage>
</organism>
<evidence type="ECO:0000313" key="1">
    <source>
        <dbReference type="EMBL" id="SDR69263.1"/>
    </source>
</evidence>
<dbReference type="STRING" id="629680.SAMN04489751_0092"/>
<reference evidence="1" key="1">
    <citation type="submission" date="2016-10" db="EMBL/GenBank/DDBJ databases">
        <authorList>
            <person name="Varghese N."/>
            <person name="Submissions S."/>
        </authorList>
    </citation>
    <scope>NUCLEOTIDE SEQUENCE [LARGE SCALE GENOMIC DNA]</scope>
    <source>
        <strain evidence="1">DSM 22082</strain>
    </source>
</reference>
<dbReference type="AlphaFoldDB" id="A0A1H1L443"/>
<dbReference type="Proteomes" id="UP000199700">
    <property type="component" value="Chromosome"/>
</dbReference>
<protein>
    <submittedName>
        <fullName evidence="1">Uncharacterized protein</fullName>
    </submittedName>
</protein>
<name>A0A1H1L443_BRESA</name>
<sequence>MRCAVNTDFTSPVLSTEHTVTSTAKQGRNALTAFRPCSAHCDHLSLGVSTGGSVATSDGSGLDEFELEFDLDLVGYEQLATAENGVELHAEVLAVDIGCC</sequence>
<evidence type="ECO:0000313" key="2">
    <source>
        <dbReference type="Proteomes" id="UP000199700"/>
    </source>
</evidence>
<gene>
    <name evidence="1" type="ORF">SAMN04489751_0092</name>
</gene>
<proteinExistence type="predicted"/>
<accession>A0A1H1L443</accession>
<keyword evidence="2" id="KW-1185">Reference proteome</keyword>
<dbReference type="EMBL" id="LT629739">
    <property type="protein sequence ID" value="SDR69263.1"/>
    <property type="molecule type" value="Genomic_DNA"/>
</dbReference>